<reference evidence="1" key="1">
    <citation type="submission" date="2021-01" db="EMBL/GenBank/DDBJ databases">
        <authorList>
            <person name="Kaushik A."/>
        </authorList>
    </citation>
    <scope>NUCLEOTIDE SEQUENCE</scope>
    <source>
        <strain evidence="1">AG2-2IIIB</strain>
    </source>
</reference>
<dbReference type="Gene3D" id="3.80.10.10">
    <property type="entry name" value="Ribonuclease Inhibitor"/>
    <property type="match status" value="1"/>
</dbReference>
<protein>
    <submittedName>
        <fullName evidence="1">Uncharacterized protein</fullName>
    </submittedName>
</protein>
<dbReference type="AlphaFoldDB" id="A0A8H2ZWX0"/>
<accession>A0A8H2ZWX0</accession>
<sequence>MKSDLSCLVRSQLQNPLLIPEIAHWIYRLSPQKDGCHLAQTCSHLFNSLIPLVWEHVRGIEQLLALVAGTKIYVDTEDNMQIFIAHKSLTDEDLGRFKFYAPFVKRLDSFKMEKYFRYRLRGWKQLLTALGNNPLLPNLRTLIFNTRPTTTMFEQQAWFMLLLSPSLHELHLATTSSHRTLNASAAELFFKSISTIIDSPSSPSQSPPARQTVTISTESADVEDISWLTTIRDLAGLSKLVISLSTLRAGKFTIIGLLSQLESLEIDFDIHHEGSVSHYIPLDLPDNAFSRLRHFGLKNLPDTSSFQTIWSITHLTSHLTSLSLHFNKYRWMNVLTYDQIMSDFISPIGEKSPNLVDLVIHPPEYEWNEAGSSAPMFNLLSRLPLVRLQFAPMLGLHMSIPHTAGKYPLLKRLKLATSWVAVADVKNLAVVFPNLEYLAIQIIVYPEDFQGAISVSTSSQPIVLHVLSVFLEEDPLWDRAIIGDRLAGSVSITLTSQ</sequence>
<organism evidence="1 2">
    <name type="scientific">Rhizoctonia solani</name>
    <dbReference type="NCBI Taxonomy" id="456999"/>
    <lineage>
        <taxon>Eukaryota</taxon>
        <taxon>Fungi</taxon>
        <taxon>Dikarya</taxon>
        <taxon>Basidiomycota</taxon>
        <taxon>Agaricomycotina</taxon>
        <taxon>Agaricomycetes</taxon>
        <taxon>Cantharellales</taxon>
        <taxon>Ceratobasidiaceae</taxon>
        <taxon>Rhizoctonia</taxon>
    </lineage>
</organism>
<proteinExistence type="predicted"/>
<name>A0A8H2ZWX0_9AGAM</name>
<comment type="caution">
    <text evidence="1">The sequence shown here is derived from an EMBL/GenBank/DDBJ whole genome shotgun (WGS) entry which is preliminary data.</text>
</comment>
<gene>
    <name evidence="1" type="ORF">RDB_LOCUS15481</name>
</gene>
<dbReference type="InterPro" id="IPR032675">
    <property type="entry name" value="LRR_dom_sf"/>
</dbReference>
<dbReference type="SUPFAM" id="SSF52047">
    <property type="entry name" value="RNI-like"/>
    <property type="match status" value="1"/>
</dbReference>
<dbReference type="EMBL" id="CAJMWT010000952">
    <property type="protein sequence ID" value="CAE6366386.1"/>
    <property type="molecule type" value="Genomic_DNA"/>
</dbReference>
<dbReference type="Proteomes" id="UP000663843">
    <property type="component" value="Unassembled WGS sequence"/>
</dbReference>
<evidence type="ECO:0000313" key="1">
    <source>
        <dbReference type="EMBL" id="CAE6366386.1"/>
    </source>
</evidence>
<evidence type="ECO:0000313" key="2">
    <source>
        <dbReference type="Proteomes" id="UP000663843"/>
    </source>
</evidence>